<keyword evidence="1" id="KW-0472">Membrane</keyword>
<evidence type="ECO:0008006" key="4">
    <source>
        <dbReference type="Google" id="ProtNLM"/>
    </source>
</evidence>
<dbReference type="EMBL" id="MBQG01000018">
    <property type="protein sequence ID" value="OHX56336.1"/>
    <property type="molecule type" value="Genomic_DNA"/>
</dbReference>
<comment type="caution">
    <text evidence="2">The sequence shown here is derived from an EMBL/GenBank/DDBJ whole genome shotgun (WGS) entry which is preliminary data.</text>
</comment>
<feature type="transmembrane region" description="Helical" evidence="1">
    <location>
        <begin position="36"/>
        <end position="61"/>
    </location>
</feature>
<evidence type="ECO:0000313" key="3">
    <source>
        <dbReference type="Proteomes" id="UP000242153"/>
    </source>
</evidence>
<evidence type="ECO:0000313" key="2">
    <source>
        <dbReference type="EMBL" id="OHX56336.1"/>
    </source>
</evidence>
<keyword evidence="1" id="KW-1133">Transmembrane helix</keyword>
<gene>
    <name evidence="2" type="ORF">BB776_05180</name>
</gene>
<protein>
    <recommendedName>
        <fullName evidence="4">Yip1 domain-containing protein</fullName>
    </recommendedName>
</protein>
<organism evidence="2 3">
    <name type="scientific">Planococcus salinarum</name>
    <dbReference type="NCBI Taxonomy" id="622695"/>
    <lineage>
        <taxon>Bacteria</taxon>
        <taxon>Bacillati</taxon>
        <taxon>Bacillota</taxon>
        <taxon>Bacilli</taxon>
        <taxon>Bacillales</taxon>
        <taxon>Caryophanaceae</taxon>
        <taxon>Planococcus</taxon>
    </lineage>
</organism>
<proteinExistence type="predicted"/>
<accession>A0ABX3D289</accession>
<feature type="transmembrane region" description="Helical" evidence="1">
    <location>
        <begin position="73"/>
        <end position="98"/>
    </location>
</feature>
<evidence type="ECO:0000256" key="1">
    <source>
        <dbReference type="SAM" id="Phobius"/>
    </source>
</evidence>
<reference evidence="2" key="1">
    <citation type="submission" date="2016-07" db="EMBL/GenBank/DDBJ databases">
        <title>Draft genome Planococcus salivarum.</title>
        <authorList>
            <person name="See-Too W.S."/>
        </authorList>
    </citation>
    <scope>NUCLEOTIDE SEQUENCE [LARGE SCALE GENOMIC DNA]</scope>
    <source>
        <strain evidence="2">DSM 23820</strain>
    </source>
</reference>
<sequence length="99" mass="10677">MVPQIFVLPVVVIYVLLYGERFFAAPAEFSLTSIPLGAYLLLTLLIAIAAVWSLFIASKAIGVVHGFSSMRGFAVIMTLVGIMIVLSILVGIGLFMFLI</sequence>
<keyword evidence="1" id="KW-0812">Transmembrane</keyword>
<name>A0ABX3D289_9BACL</name>
<dbReference type="Proteomes" id="UP000242153">
    <property type="component" value="Unassembled WGS sequence"/>
</dbReference>
<keyword evidence="3" id="KW-1185">Reference proteome</keyword>
<feature type="transmembrane region" description="Helical" evidence="1">
    <location>
        <begin position="6"/>
        <end position="24"/>
    </location>
</feature>